<organism evidence="1 2">
    <name type="scientific">Insulibacter thermoxylanivorax</name>
    <dbReference type="NCBI Taxonomy" id="2749268"/>
    <lineage>
        <taxon>Bacteria</taxon>
        <taxon>Bacillati</taxon>
        <taxon>Bacillota</taxon>
        <taxon>Bacilli</taxon>
        <taxon>Bacillales</taxon>
        <taxon>Paenibacillaceae</taxon>
        <taxon>Insulibacter</taxon>
    </lineage>
</organism>
<dbReference type="RefSeq" id="WP_200965167.1">
    <property type="nucleotide sequence ID" value="NZ_BMAQ01000001.1"/>
</dbReference>
<proteinExistence type="predicted"/>
<name>A0A916VF10_9BACL</name>
<accession>A0A916VF10</accession>
<sequence length="237" mass="26938">MLRIRSGFILIVILIAAIVLTGCGGSHLRAIAPPEETVPVVQTAVNAYRHYNHQLPVKQRRDEALGYERYPVDFRELIHARQLVQVPSNAYEQGGSFYYVLVPSGEDWLVRLIEMNLWQEVTDIQVKADAYRNRTGRLPAEEPVQEGIYRLDGEVLGLKSNQVPSVYSPQTLPLIITEEGRVYVDYAPEIMVHIQALGDAFEPVLDLREVLIQQSYVLPVYSLPYVWQDEQPVISLP</sequence>
<dbReference type="EMBL" id="BMAQ01000001">
    <property type="protein sequence ID" value="GFR36876.1"/>
    <property type="molecule type" value="Genomic_DNA"/>
</dbReference>
<evidence type="ECO:0000313" key="2">
    <source>
        <dbReference type="Proteomes" id="UP000654993"/>
    </source>
</evidence>
<evidence type="ECO:0000313" key="1">
    <source>
        <dbReference type="EMBL" id="GFR36876.1"/>
    </source>
</evidence>
<reference evidence="1" key="2">
    <citation type="journal article" date="2021" name="Data Brief">
        <title>Draft genome sequence data of the facultative, thermophilic, xylanolytic bacterium Paenibacillus sp. strain DA-C8.</title>
        <authorList>
            <person name="Chhe C."/>
            <person name="Uke A."/>
            <person name="Baramee S."/>
            <person name="Ungkulpasvich U."/>
            <person name="Tachaapaikoon C."/>
            <person name="Pason P."/>
            <person name="Waeonukul R."/>
            <person name="Ratanakhanokchai K."/>
            <person name="Kosugi A."/>
        </authorList>
    </citation>
    <scope>NUCLEOTIDE SEQUENCE</scope>
    <source>
        <strain evidence="1">DA-C8</strain>
    </source>
</reference>
<comment type="caution">
    <text evidence="1">The sequence shown here is derived from an EMBL/GenBank/DDBJ whole genome shotgun (WGS) entry which is preliminary data.</text>
</comment>
<dbReference type="Proteomes" id="UP000654993">
    <property type="component" value="Unassembled WGS sequence"/>
</dbReference>
<dbReference type="PROSITE" id="PS51257">
    <property type="entry name" value="PROKAR_LIPOPROTEIN"/>
    <property type="match status" value="1"/>
</dbReference>
<protein>
    <submittedName>
        <fullName evidence="1">Uncharacterized protein</fullName>
    </submittedName>
</protein>
<dbReference type="AlphaFoldDB" id="A0A916VF10"/>
<gene>
    <name evidence="1" type="ORF">PRECH8_01720</name>
</gene>
<reference evidence="1" key="1">
    <citation type="submission" date="2020-08" db="EMBL/GenBank/DDBJ databases">
        <authorList>
            <person name="Uke A."/>
            <person name="Chhe C."/>
            <person name="Baramee S."/>
            <person name="Kosugi A."/>
        </authorList>
    </citation>
    <scope>NUCLEOTIDE SEQUENCE</scope>
    <source>
        <strain evidence="1">DA-C8</strain>
    </source>
</reference>
<keyword evidence="2" id="KW-1185">Reference proteome</keyword>